<proteinExistence type="inferred from homology"/>
<evidence type="ECO:0000313" key="6">
    <source>
        <dbReference type="Proteomes" id="UP000015105"/>
    </source>
</evidence>
<reference evidence="6" key="1">
    <citation type="journal article" date="2014" name="Science">
        <title>Ancient hybridizations among the ancestral genomes of bread wheat.</title>
        <authorList>
            <consortium name="International Wheat Genome Sequencing Consortium,"/>
            <person name="Marcussen T."/>
            <person name="Sandve S.R."/>
            <person name="Heier L."/>
            <person name="Spannagl M."/>
            <person name="Pfeifer M."/>
            <person name="Jakobsen K.S."/>
            <person name="Wulff B.B."/>
            <person name="Steuernagel B."/>
            <person name="Mayer K.F."/>
            <person name="Olsen O.A."/>
        </authorList>
    </citation>
    <scope>NUCLEOTIDE SEQUENCE [LARGE SCALE GENOMIC DNA]</scope>
    <source>
        <strain evidence="6">cv. AL8/78</strain>
    </source>
</reference>
<evidence type="ECO:0000256" key="1">
    <source>
        <dbReference type="ARBA" id="ARBA00022729"/>
    </source>
</evidence>
<keyword evidence="6" id="KW-1185">Reference proteome</keyword>
<accession>A0A453QD95</accession>
<dbReference type="EnsemblPlants" id="AET7Gv20050300.1">
    <property type="protein sequence ID" value="AET7Gv20050300.1"/>
    <property type="gene ID" value="AET7Gv20050300"/>
</dbReference>
<dbReference type="InterPro" id="IPR035513">
    <property type="entry name" value="Invertase/methylesterase_inhib"/>
</dbReference>
<dbReference type="Pfam" id="PF04043">
    <property type="entry name" value="PMEI"/>
    <property type="match status" value="1"/>
</dbReference>
<name>A0A453QD95_AEGTS</name>
<dbReference type="GO" id="GO:0004857">
    <property type="term" value="F:enzyme inhibitor activity"/>
    <property type="evidence" value="ECO:0007669"/>
    <property type="project" value="InterPro"/>
</dbReference>
<reference evidence="5" key="3">
    <citation type="journal article" date="2017" name="Nature">
        <title>Genome sequence of the progenitor of the wheat D genome Aegilops tauschii.</title>
        <authorList>
            <person name="Luo M.C."/>
            <person name="Gu Y.Q."/>
            <person name="Puiu D."/>
            <person name="Wang H."/>
            <person name="Twardziok S.O."/>
            <person name="Deal K.R."/>
            <person name="Huo N."/>
            <person name="Zhu T."/>
            <person name="Wang L."/>
            <person name="Wang Y."/>
            <person name="McGuire P.E."/>
            <person name="Liu S."/>
            <person name="Long H."/>
            <person name="Ramasamy R.K."/>
            <person name="Rodriguez J.C."/>
            <person name="Van S.L."/>
            <person name="Yuan L."/>
            <person name="Wang Z."/>
            <person name="Xia Z."/>
            <person name="Xiao L."/>
            <person name="Anderson O.D."/>
            <person name="Ouyang S."/>
            <person name="Liang Y."/>
            <person name="Zimin A.V."/>
            <person name="Pertea G."/>
            <person name="Qi P."/>
            <person name="Bennetzen J.L."/>
            <person name="Dai X."/>
            <person name="Dawson M.W."/>
            <person name="Muller H.G."/>
            <person name="Kugler K."/>
            <person name="Rivarola-Duarte L."/>
            <person name="Spannagl M."/>
            <person name="Mayer K.F.X."/>
            <person name="Lu F.H."/>
            <person name="Bevan M.W."/>
            <person name="Leroy P."/>
            <person name="Li P."/>
            <person name="You F.M."/>
            <person name="Sun Q."/>
            <person name="Liu Z."/>
            <person name="Lyons E."/>
            <person name="Wicker T."/>
            <person name="Salzberg S.L."/>
            <person name="Devos K.M."/>
            <person name="Dvorak J."/>
        </authorList>
    </citation>
    <scope>NUCLEOTIDE SEQUENCE [LARGE SCALE GENOMIC DNA]</scope>
    <source>
        <strain evidence="5">cv. AL8/78</strain>
    </source>
</reference>
<reference evidence="6" key="2">
    <citation type="journal article" date="2017" name="Nat. Plants">
        <title>The Aegilops tauschii genome reveals multiple impacts of transposons.</title>
        <authorList>
            <person name="Zhao G."/>
            <person name="Zou C."/>
            <person name="Li K."/>
            <person name="Wang K."/>
            <person name="Li T."/>
            <person name="Gao L."/>
            <person name="Zhang X."/>
            <person name="Wang H."/>
            <person name="Yang Z."/>
            <person name="Liu X."/>
            <person name="Jiang W."/>
            <person name="Mao L."/>
            <person name="Kong X."/>
            <person name="Jiao Y."/>
            <person name="Jia J."/>
        </authorList>
    </citation>
    <scope>NUCLEOTIDE SEQUENCE [LARGE SCALE GENOMIC DNA]</scope>
    <source>
        <strain evidence="6">cv. AL8/78</strain>
    </source>
</reference>
<keyword evidence="1" id="KW-0732">Signal</keyword>
<comment type="similarity">
    <text evidence="3">Belongs to the PMEI family.</text>
</comment>
<evidence type="ECO:0000256" key="2">
    <source>
        <dbReference type="ARBA" id="ARBA00023157"/>
    </source>
</evidence>
<reference evidence="5" key="4">
    <citation type="submission" date="2019-03" db="UniProtKB">
        <authorList>
            <consortium name="EnsemblPlants"/>
        </authorList>
    </citation>
    <scope>IDENTIFICATION</scope>
</reference>
<dbReference type="Gramene" id="AET7Gv20050300.1">
    <property type="protein sequence ID" value="AET7Gv20050300.1"/>
    <property type="gene ID" value="AET7Gv20050300"/>
</dbReference>
<dbReference type="PANTHER" id="PTHR35357:SF8">
    <property type="entry name" value="OS01G0111000 PROTEIN"/>
    <property type="match status" value="1"/>
</dbReference>
<dbReference type="SUPFAM" id="SSF101148">
    <property type="entry name" value="Plant invertase/pectin methylesterase inhibitor"/>
    <property type="match status" value="1"/>
</dbReference>
<reference evidence="5" key="5">
    <citation type="journal article" date="2021" name="G3 (Bethesda)">
        <title>Aegilops tauschii genome assembly Aet v5.0 features greater sequence contiguity and improved annotation.</title>
        <authorList>
            <person name="Wang L."/>
            <person name="Zhu T."/>
            <person name="Rodriguez J.C."/>
            <person name="Deal K.R."/>
            <person name="Dubcovsky J."/>
            <person name="McGuire P.E."/>
            <person name="Lux T."/>
            <person name="Spannagl M."/>
            <person name="Mayer K.F.X."/>
            <person name="Baldrich P."/>
            <person name="Meyers B.C."/>
            <person name="Huo N."/>
            <person name="Gu Y.Q."/>
            <person name="Zhou H."/>
            <person name="Devos K.M."/>
            <person name="Bennetzen J.L."/>
            <person name="Unver T."/>
            <person name="Budak H."/>
            <person name="Gulick P.J."/>
            <person name="Galiba G."/>
            <person name="Kalapos B."/>
            <person name="Nelson D.R."/>
            <person name="Li P."/>
            <person name="You F.M."/>
            <person name="Luo M.C."/>
            <person name="Dvorak J."/>
        </authorList>
    </citation>
    <scope>NUCLEOTIDE SEQUENCE [LARGE SCALE GENOMIC DNA]</scope>
    <source>
        <strain evidence="5">cv. AL8/78</strain>
    </source>
</reference>
<evidence type="ECO:0000313" key="5">
    <source>
        <dbReference type="EnsemblPlants" id="AET7Gv20050300.1"/>
    </source>
</evidence>
<dbReference type="NCBIfam" id="TIGR01614">
    <property type="entry name" value="PME_inhib"/>
    <property type="match status" value="1"/>
</dbReference>
<keyword evidence="2" id="KW-1015">Disulfide bond</keyword>
<feature type="domain" description="Pectinesterase inhibitor" evidence="4">
    <location>
        <begin position="71"/>
        <end position="219"/>
    </location>
</feature>
<dbReference type="Gene3D" id="1.20.140.40">
    <property type="entry name" value="Invertase/pectin methylesterase inhibitor family protein"/>
    <property type="match status" value="1"/>
</dbReference>
<evidence type="ECO:0000259" key="4">
    <source>
        <dbReference type="Pfam" id="PF04043"/>
    </source>
</evidence>
<dbReference type="AlphaFoldDB" id="A0A453QD95"/>
<evidence type="ECO:0000256" key="3">
    <source>
        <dbReference type="ARBA" id="ARBA00038471"/>
    </source>
</evidence>
<dbReference type="InterPro" id="IPR006501">
    <property type="entry name" value="Pectinesterase_inhib_dom"/>
</dbReference>
<dbReference type="PANTHER" id="PTHR35357">
    <property type="entry name" value="OS02G0537100 PROTEIN"/>
    <property type="match status" value="1"/>
</dbReference>
<protein>
    <recommendedName>
        <fullName evidence="4">Pectinesterase inhibitor domain-containing protein</fullName>
    </recommendedName>
</protein>
<organism evidence="5 6">
    <name type="scientific">Aegilops tauschii subsp. strangulata</name>
    <name type="common">Goatgrass</name>
    <dbReference type="NCBI Taxonomy" id="200361"/>
    <lineage>
        <taxon>Eukaryota</taxon>
        <taxon>Viridiplantae</taxon>
        <taxon>Streptophyta</taxon>
        <taxon>Embryophyta</taxon>
        <taxon>Tracheophyta</taxon>
        <taxon>Spermatophyta</taxon>
        <taxon>Magnoliopsida</taxon>
        <taxon>Liliopsida</taxon>
        <taxon>Poales</taxon>
        <taxon>Poaceae</taxon>
        <taxon>BOP clade</taxon>
        <taxon>Pooideae</taxon>
        <taxon>Triticodae</taxon>
        <taxon>Triticeae</taxon>
        <taxon>Triticinae</taxon>
        <taxon>Aegilops</taxon>
    </lineage>
</organism>
<sequence length="234" mass="25622">LHTLLYPFIPTSLGCSTIQGFWQVLQQFMTPTPMATIICSAIVFMLLSMTMMAQADDSGGGKPKATDLMVRACKNASFNNPHVDPVTEEFCLTTLKSDNRSTKAMDLRELLLVADDILRGRVTATGSTVKKMLENTRKGTVPMRVLSLCEVDYDTVLSILKICDAMIRDYQGDEDKLQSSELVSCVDMAYDCINECGSELVDMPAVGALVNENNELAMLVKLNAALVAPHDISQ</sequence>
<dbReference type="Proteomes" id="UP000015105">
    <property type="component" value="Chromosome 7D"/>
</dbReference>